<organism evidence="1">
    <name type="scientific">hydrothermal vent metagenome</name>
    <dbReference type="NCBI Taxonomy" id="652676"/>
    <lineage>
        <taxon>unclassified sequences</taxon>
        <taxon>metagenomes</taxon>
        <taxon>ecological metagenomes</taxon>
    </lineage>
</organism>
<reference evidence="1" key="1">
    <citation type="submission" date="2018-06" db="EMBL/GenBank/DDBJ databases">
        <authorList>
            <person name="Zhirakovskaya E."/>
        </authorList>
    </citation>
    <scope>NUCLEOTIDE SEQUENCE</scope>
</reference>
<gene>
    <name evidence="1" type="ORF">MNBD_GAMMA04-203</name>
</gene>
<name>A0A3B0WF08_9ZZZZ</name>
<dbReference type="EMBL" id="UOFB01000397">
    <property type="protein sequence ID" value="VAW49832.1"/>
    <property type="molecule type" value="Genomic_DNA"/>
</dbReference>
<sequence length="87" mass="10058">MRAIIFLLFVILVFLIIRFTLNRIIEIRAKNAPLKQESLTTEEQNKSEAMVQCALCGVHLPQSIAYFDGKDTFCSEGHMQEFQENHK</sequence>
<accession>A0A3B0WF08</accession>
<dbReference type="InterPro" id="IPR049708">
    <property type="entry name" value="PP0621-like"/>
</dbReference>
<proteinExistence type="predicted"/>
<evidence type="ECO:0000313" key="1">
    <source>
        <dbReference type="EMBL" id="VAW49832.1"/>
    </source>
</evidence>
<protein>
    <submittedName>
        <fullName evidence="1">Uncharacterized protein</fullName>
    </submittedName>
</protein>
<dbReference type="AlphaFoldDB" id="A0A3B0WF08"/>
<dbReference type="NCBIfam" id="NF041023">
    <property type="entry name" value="PP0621_fam"/>
    <property type="match status" value="1"/>
</dbReference>